<evidence type="ECO:0000313" key="1">
    <source>
        <dbReference type="EMBL" id="UUL82886.1"/>
    </source>
</evidence>
<organism evidence="1 2">
    <name type="scientific">Sphingomonas qomolangmaensis</name>
    <dbReference type="NCBI Taxonomy" id="2918765"/>
    <lineage>
        <taxon>Bacteria</taxon>
        <taxon>Pseudomonadati</taxon>
        <taxon>Pseudomonadota</taxon>
        <taxon>Alphaproteobacteria</taxon>
        <taxon>Sphingomonadales</taxon>
        <taxon>Sphingomonadaceae</taxon>
        <taxon>Sphingomonas</taxon>
    </lineage>
</organism>
<reference evidence="1" key="1">
    <citation type="submission" date="2022-07" db="EMBL/GenBank/DDBJ databases">
        <title>Sphingomonas sp. nov., a novel bacterium isolated from the north slope of the Mount Everest.</title>
        <authorList>
            <person name="Cui X."/>
            <person name="Liu Y."/>
        </authorList>
    </citation>
    <scope>NUCLEOTIDE SEQUENCE</scope>
    <source>
        <strain evidence="1">S5-59</strain>
    </source>
</reference>
<evidence type="ECO:0000313" key="2">
    <source>
        <dbReference type="Proteomes" id="UP001058533"/>
    </source>
</evidence>
<accession>A0ABY5LAB2</accession>
<dbReference type="RefSeq" id="WP_256506740.1">
    <property type="nucleotide sequence ID" value="NZ_CP101740.1"/>
</dbReference>
<gene>
    <name evidence="1" type="ORF">NMP03_01200</name>
</gene>
<keyword evidence="2" id="KW-1185">Reference proteome</keyword>
<dbReference type="EMBL" id="CP101740">
    <property type="protein sequence ID" value="UUL82886.1"/>
    <property type="molecule type" value="Genomic_DNA"/>
</dbReference>
<proteinExistence type="predicted"/>
<name>A0ABY5LAB2_9SPHN</name>
<protein>
    <submittedName>
        <fullName evidence="1">CopG family transcriptional regulator</fullName>
    </submittedName>
</protein>
<sequence>MDEPREPFWDPNEPGIFDDPAVIAAADARAIADIEAGRVISNEAVIRWLTEIGKGNRPPPPQIGD</sequence>
<dbReference type="Proteomes" id="UP001058533">
    <property type="component" value="Chromosome"/>
</dbReference>